<keyword evidence="3" id="KW-1185">Reference proteome</keyword>
<dbReference type="EMBL" id="JF974296">
    <property type="protein sequence ID" value="AGH57607.1"/>
    <property type="molecule type" value="Genomic_DNA"/>
</dbReference>
<dbReference type="GeneID" id="15010820"/>
<organism evidence="2 3">
    <name type="scientific">Pseudoalteromonas phage pYD6-A</name>
    <dbReference type="NCBI Taxonomy" id="754052"/>
    <lineage>
        <taxon>Viruses</taxon>
        <taxon>Duplodnaviria</taxon>
        <taxon>Heunggongvirae</taxon>
        <taxon>Uroviricota</taxon>
        <taxon>Caudoviricetes</taxon>
        <taxon>Schitoviridae</taxon>
        <taxon>Fuhrmanvirinae</taxon>
        <taxon>Matsuvirus</taxon>
        <taxon>Matsuvirus pYD6A</taxon>
    </lineage>
</organism>
<dbReference type="KEGG" id="vg:15010820"/>
<sequence length="120" mass="13110">MKIQKSLKIEINQADVEKAVRALIAQEDPTIVVDEITFAAKRSGKDAISVKVDAHFGEIEITEPTVTPPVEEVVTSVPEITDDMNKEDEAPFEGDPLPESAPPLETKVEEQPSPKQSLFG</sequence>
<protein>
    <submittedName>
        <fullName evidence="2">Uncharacterized protein</fullName>
    </submittedName>
</protein>
<dbReference type="RefSeq" id="YP_007674285.1">
    <property type="nucleotide sequence ID" value="NC_020849.1"/>
</dbReference>
<reference evidence="2 3" key="1">
    <citation type="submission" date="2010-11" db="EMBL/GenBank/DDBJ databases">
        <title>The Genome Sequence of Pseudoalteromonas phage pYD6-A.</title>
        <authorList>
            <consortium name="The Broad Institute Genome Sequencing Platform"/>
            <person name="Henn M.R."/>
            <person name="Wolf A."/>
            <person name="Jost G."/>
            <person name="Levin J."/>
            <person name="Malboeuf C."/>
            <person name="Casali M."/>
            <person name="Russ C."/>
            <person name="Lennon N."/>
            <person name="Chapman S.B."/>
            <person name="Erlich R."/>
            <person name="Young S.K."/>
            <person name="Yandava C."/>
            <person name="Zeng Q."/>
            <person name="Alvarado L."/>
            <person name="Anderson S."/>
            <person name="Berlin A."/>
            <person name="Chen Z."/>
            <person name="Freedman E."/>
            <person name="Gellesch M."/>
            <person name="Goldberg J."/>
            <person name="Green L."/>
            <person name="Griggs A."/>
            <person name="Gujja S."/>
            <person name="Heilman E.R."/>
            <person name="Heiman D."/>
            <person name="Hollinger A."/>
            <person name="Howarth C."/>
            <person name="Larson L."/>
            <person name="Mehta T."/>
            <person name="Pearson M."/>
            <person name="Roberts A."/>
            <person name="Ryan E."/>
            <person name="Saif S."/>
            <person name="Shea T."/>
            <person name="Shenoy N."/>
            <person name="Sisk P."/>
            <person name="Stolte C."/>
            <person name="Sykes S."/>
            <person name="White J."/>
            <person name="Haas B."/>
            <person name="Nusbaum C."/>
            <person name="Birren B."/>
        </authorList>
    </citation>
    <scope>NUCLEOTIDE SEQUENCE [LARGE SCALE GENOMIC DNA]</scope>
    <source>
        <strain evidence="3">pYD6-A</strain>
    </source>
</reference>
<proteinExistence type="predicted"/>
<gene>
    <name evidence="2" type="ORF">PYDG_00078</name>
</gene>
<evidence type="ECO:0000256" key="1">
    <source>
        <dbReference type="SAM" id="MobiDB-lite"/>
    </source>
</evidence>
<dbReference type="OrthoDB" id="37332at10239"/>
<dbReference type="Proteomes" id="UP000204048">
    <property type="component" value="Segment"/>
</dbReference>
<name>M4SML0_9CAUD</name>
<feature type="region of interest" description="Disordered" evidence="1">
    <location>
        <begin position="77"/>
        <end position="120"/>
    </location>
</feature>
<evidence type="ECO:0000313" key="3">
    <source>
        <dbReference type="Proteomes" id="UP000204048"/>
    </source>
</evidence>
<evidence type="ECO:0000313" key="2">
    <source>
        <dbReference type="EMBL" id="AGH57607.1"/>
    </source>
</evidence>
<accession>M4SML0</accession>